<dbReference type="EMBL" id="BPLR01006093">
    <property type="protein sequence ID" value="GIY07357.1"/>
    <property type="molecule type" value="Genomic_DNA"/>
</dbReference>
<accession>A0AAV4QDF2</accession>
<evidence type="ECO:0000313" key="1">
    <source>
        <dbReference type="EMBL" id="GIY07357.1"/>
    </source>
</evidence>
<organism evidence="1 2">
    <name type="scientific">Caerostris extrusa</name>
    <name type="common">Bark spider</name>
    <name type="synonym">Caerostris bankana</name>
    <dbReference type="NCBI Taxonomy" id="172846"/>
    <lineage>
        <taxon>Eukaryota</taxon>
        <taxon>Metazoa</taxon>
        <taxon>Ecdysozoa</taxon>
        <taxon>Arthropoda</taxon>
        <taxon>Chelicerata</taxon>
        <taxon>Arachnida</taxon>
        <taxon>Araneae</taxon>
        <taxon>Araneomorphae</taxon>
        <taxon>Entelegynae</taxon>
        <taxon>Araneoidea</taxon>
        <taxon>Araneidae</taxon>
        <taxon>Caerostris</taxon>
    </lineage>
</organism>
<gene>
    <name evidence="1" type="ORF">CEXT_565751</name>
</gene>
<reference evidence="1 2" key="1">
    <citation type="submission" date="2021-06" db="EMBL/GenBank/DDBJ databases">
        <title>Caerostris extrusa draft genome.</title>
        <authorList>
            <person name="Kono N."/>
            <person name="Arakawa K."/>
        </authorList>
    </citation>
    <scope>NUCLEOTIDE SEQUENCE [LARGE SCALE GENOMIC DNA]</scope>
</reference>
<comment type="caution">
    <text evidence="1">The sequence shown here is derived from an EMBL/GenBank/DDBJ whole genome shotgun (WGS) entry which is preliminary data.</text>
</comment>
<protein>
    <recommendedName>
        <fullName evidence="3">Ribosomal protein S19</fullName>
    </recommendedName>
</protein>
<sequence length="156" mass="18643">MLISRPDPIKRDPKTFNSRFNNQNIKPIIPYVPANKDSNIKQGTAFLWRKARINELELRVPLVQFYLCSMTWGMQRKRRTPFYVTLGHLREFLGRRAGGHRFMGTSKLSFRKRTYFYSFRDQRKRSKVKLCHTNSFETYARGNLKCIRFFTSDSTF</sequence>
<keyword evidence="2" id="KW-1185">Reference proteome</keyword>
<name>A0AAV4QDF2_CAEEX</name>
<evidence type="ECO:0008006" key="3">
    <source>
        <dbReference type="Google" id="ProtNLM"/>
    </source>
</evidence>
<dbReference type="Proteomes" id="UP001054945">
    <property type="component" value="Unassembled WGS sequence"/>
</dbReference>
<dbReference type="AlphaFoldDB" id="A0AAV4QDF2"/>
<proteinExistence type="predicted"/>
<evidence type="ECO:0000313" key="2">
    <source>
        <dbReference type="Proteomes" id="UP001054945"/>
    </source>
</evidence>